<evidence type="ECO:0000313" key="2">
    <source>
        <dbReference type="Proteomes" id="UP000016462"/>
    </source>
</evidence>
<keyword evidence="2" id="KW-1185">Reference proteome</keyword>
<protein>
    <submittedName>
        <fullName evidence="1">Uncharacterized protein</fullName>
    </submittedName>
</protein>
<proteinExistence type="predicted"/>
<dbReference type="Proteomes" id="UP000016462">
    <property type="component" value="Unassembled WGS sequence"/>
</dbReference>
<gene>
    <name evidence="1" type="ORF">L332_08290</name>
</gene>
<dbReference type="RefSeq" id="WP_021010336.1">
    <property type="nucleotide sequence ID" value="NZ_ASHR01000021.1"/>
</dbReference>
<dbReference type="EMBL" id="ASHR01000021">
    <property type="protein sequence ID" value="ERG64447.1"/>
    <property type="molecule type" value="Genomic_DNA"/>
</dbReference>
<evidence type="ECO:0000313" key="1">
    <source>
        <dbReference type="EMBL" id="ERG64447.1"/>
    </source>
</evidence>
<dbReference type="AlphaFoldDB" id="U1LQW6"/>
<name>U1LQW6_9MICO</name>
<comment type="caution">
    <text evidence="1">The sequence shown here is derived from an EMBL/GenBank/DDBJ whole genome shotgun (WGS) entry which is preliminary data.</text>
</comment>
<sequence length="62" mass="6767">MSRRWRPTPGSFAWLLIAIVALVCLVTATLVPQPIAATAFLVASFCWFRSGTAPTEEADDRS</sequence>
<reference evidence="1 2" key="1">
    <citation type="journal article" date="2013" name="Genome Announc.">
        <title>First draft genome sequence from a member of the genus agrococcus, isolated from modern microbialites.</title>
        <authorList>
            <person name="White R.A.III."/>
            <person name="Grassa C.J."/>
            <person name="Suttle C.A."/>
        </authorList>
    </citation>
    <scope>NUCLEOTIDE SEQUENCE [LARGE SCALE GENOMIC DNA]</scope>
    <source>
        <strain evidence="1 2">RW1</strain>
    </source>
</reference>
<accession>U1LQW6</accession>
<organism evidence="1 2">
    <name type="scientific">Agrococcus pavilionensis RW1</name>
    <dbReference type="NCBI Taxonomy" id="1330458"/>
    <lineage>
        <taxon>Bacteria</taxon>
        <taxon>Bacillati</taxon>
        <taxon>Actinomycetota</taxon>
        <taxon>Actinomycetes</taxon>
        <taxon>Micrococcales</taxon>
        <taxon>Microbacteriaceae</taxon>
        <taxon>Agrococcus</taxon>
    </lineage>
</organism>